<keyword evidence="7" id="KW-0998">Cell outer membrane</keyword>
<comment type="caution">
    <text evidence="8">The sequence shown here is derived from an EMBL/GenBank/DDBJ whole genome shotgun (WGS) entry which is preliminary data.</text>
</comment>
<evidence type="ECO:0000256" key="7">
    <source>
        <dbReference type="ARBA" id="ARBA00023237"/>
    </source>
</evidence>
<evidence type="ECO:0000256" key="6">
    <source>
        <dbReference type="ARBA" id="ARBA00023136"/>
    </source>
</evidence>
<dbReference type="SUPFAM" id="SSF56954">
    <property type="entry name" value="Outer membrane efflux proteins (OEP)"/>
    <property type="match status" value="1"/>
</dbReference>
<proteinExistence type="inferred from homology"/>
<evidence type="ECO:0000256" key="1">
    <source>
        <dbReference type="ARBA" id="ARBA00004442"/>
    </source>
</evidence>
<dbReference type="PANTHER" id="PTHR30026">
    <property type="entry name" value="OUTER MEMBRANE PROTEIN TOLC"/>
    <property type="match status" value="1"/>
</dbReference>
<evidence type="ECO:0000256" key="2">
    <source>
        <dbReference type="ARBA" id="ARBA00007613"/>
    </source>
</evidence>
<evidence type="ECO:0000313" key="9">
    <source>
        <dbReference type="Proteomes" id="UP000636264"/>
    </source>
</evidence>
<keyword evidence="5" id="KW-0812">Transmembrane</keyword>
<evidence type="ECO:0000256" key="5">
    <source>
        <dbReference type="ARBA" id="ARBA00022692"/>
    </source>
</evidence>
<dbReference type="Pfam" id="PF02321">
    <property type="entry name" value="OEP"/>
    <property type="match status" value="2"/>
</dbReference>
<keyword evidence="9" id="KW-1185">Reference proteome</keyword>
<dbReference type="InterPro" id="IPR051906">
    <property type="entry name" value="TolC-like"/>
</dbReference>
<reference evidence="8" key="2">
    <citation type="submission" date="2020-09" db="EMBL/GenBank/DDBJ databases">
        <authorList>
            <person name="Sun Q."/>
            <person name="Zhou Y."/>
        </authorList>
    </citation>
    <scope>NUCLEOTIDE SEQUENCE</scope>
    <source>
        <strain evidence="8">CGMCC 1.15320</strain>
    </source>
</reference>
<reference evidence="8" key="1">
    <citation type="journal article" date="2014" name="Int. J. Syst. Evol. Microbiol.">
        <title>Complete genome sequence of Corynebacterium casei LMG S-19264T (=DSM 44701T), isolated from a smear-ripened cheese.</title>
        <authorList>
            <consortium name="US DOE Joint Genome Institute (JGI-PGF)"/>
            <person name="Walter F."/>
            <person name="Albersmeier A."/>
            <person name="Kalinowski J."/>
            <person name="Ruckert C."/>
        </authorList>
    </citation>
    <scope>NUCLEOTIDE SEQUENCE</scope>
    <source>
        <strain evidence="8">CGMCC 1.15320</strain>
    </source>
</reference>
<dbReference type="GO" id="GO:1990281">
    <property type="term" value="C:efflux pump complex"/>
    <property type="evidence" value="ECO:0007669"/>
    <property type="project" value="TreeGrafter"/>
</dbReference>
<evidence type="ECO:0000313" key="8">
    <source>
        <dbReference type="EMBL" id="GGA71854.1"/>
    </source>
</evidence>
<dbReference type="GO" id="GO:0015562">
    <property type="term" value="F:efflux transmembrane transporter activity"/>
    <property type="evidence" value="ECO:0007669"/>
    <property type="project" value="InterPro"/>
</dbReference>
<dbReference type="Proteomes" id="UP000636264">
    <property type="component" value="Unassembled WGS sequence"/>
</dbReference>
<dbReference type="AlphaFoldDB" id="A0A916RVY4"/>
<dbReference type="PANTHER" id="PTHR30026:SF22">
    <property type="entry name" value="OUTER MEMBRANE EFFLUX PROTEIN"/>
    <property type="match status" value="1"/>
</dbReference>
<organism evidence="8 9">
    <name type="scientific">Nitratireductor aestuarii</name>
    <dbReference type="NCBI Taxonomy" id="1735103"/>
    <lineage>
        <taxon>Bacteria</taxon>
        <taxon>Pseudomonadati</taxon>
        <taxon>Pseudomonadota</taxon>
        <taxon>Alphaproteobacteria</taxon>
        <taxon>Hyphomicrobiales</taxon>
        <taxon>Phyllobacteriaceae</taxon>
        <taxon>Nitratireductor</taxon>
    </lineage>
</organism>
<evidence type="ECO:0000256" key="3">
    <source>
        <dbReference type="ARBA" id="ARBA00022448"/>
    </source>
</evidence>
<dbReference type="GO" id="GO:0009279">
    <property type="term" value="C:cell outer membrane"/>
    <property type="evidence" value="ECO:0007669"/>
    <property type="project" value="UniProtKB-SubCell"/>
</dbReference>
<name>A0A916RVY4_9HYPH</name>
<accession>A0A916RVY4</accession>
<dbReference type="GO" id="GO:0015288">
    <property type="term" value="F:porin activity"/>
    <property type="evidence" value="ECO:0007669"/>
    <property type="project" value="TreeGrafter"/>
</dbReference>
<sequence>MANFTRPVQAGVRPKQLTSVVGISGSHATMEALVHSTINWHPTISEAAGRVKEAQENIIEAKAGYLPGVSGGVRSTYSKASDGSLSPKVEITAKQMLYDFGKVAGSVEAGKAGETLSRARLLASADQLARDTAMAVIEVQRNRRLREVSQREVESIGAIARLVDKRTLEGASTDSDQVQAASRLESARAAQLQYEAAYQREMSGLAILTGGEAVPSDDVPSWLPEACNVADPDWDSVSEMQVAEAQHQRAAALLKSSRSETLPTLALEARSSYDLKDRGGGKDDRVDYSVGLNVSTPLYQGGATAARVRAASFALESADAARDGARSTAAMQLRQARQQVSSLKQLQRSLNARTKISAKARDLNRMQYLDLGTRTLLNVLDAEKELHEAELLAVNAEHDLRSLYVTCLYYSGKSRERFGIGTSQRPGLSE</sequence>
<protein>
    <submittedName>
        <fullName evidence="8">TolC family type I secretion outer membrane protein</fullName>
    </submittedName>
</protein>
<keyword evidence="4" id="KW-1134">Transmembrane beta strand</keyword>
<keyword evidence="6" id="KW-0472">Membrane</keyword>
<dbReference type="Gene3D" id="1.20.1600.10">
    <property type="entry name" value="Outer membrane efflux proteins (OEP)"/>
    <property type="match status" value="1"/>
</dbReference>
<comment type="similarity">
    <text evidence="2">Belongs to the outer membrane factor (OMF) (TC 1.B.17) family.</text>
</comment>
<evidence type="ECO:0000256" key="4">
    <source>
        <dbReference type="ARBA" id="ARBA00022452"/>
    </source>
</evidence>
<comment type="subcellular location">
    <subcellularLocation>
        <location evidence="1">Cell outer membrane</location>
    </subcellularLocation>
</comment>
<keyword evidence="3" id="KW-0813">Transport</keyword>
<dbReference type="EMBL" id="BMIF01000008">
    <property type="protein sequence ID" value="GGA71854.1"/>
    <property type="molecule type" value="Genomic_DNA"/>
</dbReference>
<dbReference type="InterPro" id="IPR003423">
    <property type="entry name" value="OMP_efflux"/>
</dbReference>
<gene>
    <name evidence="8" type="ORF">GCM10011385_27120</name>
</gene>